<gene>
    <name evidence="1" type="ORF">CLV40_12470</name>
</gene>
<dbReference type="AlphaFoldDB" id="A0A2S6GFB2"/>
<dbReference type="OrthoDB" id="3689067at2"/>
<proteinExistence type="predicted"/>
<dbReference type="NCBIfam" id="NF033852">
    <property type="entry name" value="fulvocin_rel"/>
    <property type="match status" value="1"/>
</dbReference>
<dbReference type="Proteomes" id="UP000239203">
    <property type="component" value="Unassembled WGS sequence"/>
</dbReference>
<keyword evidence="2" id="KW-1185">Reference proteome</keyword>
<organism evidence="1 2">
    <name type="scientific">Actinokineospora auranticolor</name>
    <dbReference type="NCBI Taxonomy" id="155976"/>
    <lineage>
        <taxon>Bacteria</taxon>
        <taxon>Bacillati</taxon>
        <taxon>Actinomycetota</taxon>
        <taxon>Actinomycetes</taxon>
        <taxon>Pseudonocardiales</taxon>
        <taxon>Pseudonocardiaceae</taxon>
        <taxon>Actinokineospora</taxon>
    </lineage>
</organism>
<dbReference type="EMBL" id="PTIX01000024">
    <property type="protein sequence ID" value="PPK63826.1"/>
    <property type="molecule type" value="Genomic_DNA"/>
</dbReference>
<sequence>MSGTERRWVLAFDASCGKCRRVSAAVERACEGKLEVLPLTHPDVARWRERAFTDAPWEPTLLRVDAAGVKGWHGRGMTVPLVRMLGVRSSLRIVNALGELRYGAEEARESGDVGRQRFLRLGAGVAIATGLVATGNVPAFASSDDAKARAWVAANRAALPTTYDAVVAHPLAHRRAIVQALPAKVRSELWVEQLDRYLRSRSNLSAEQVAYVREARAVAARESTFAGVAAEGSALAGRLQHLHDEGVRVLGHQEAARLIAILGPSDHAGIAAGVAGGGCTCNQTDDWCTWGYHCRSADCNYASTGCGSFNNQACNGLCFD</sequence>
<name>A0A2S6GFB2_9PSEU</name>
<protein>
    <submittedName>
        <fullName evidence="1">Uncharacterized protein</fullName>
    </submittedName>
</protein>
<evidence type="ECO:0000313" key="1">
    <source>
        <dbReference type="EMBL" id="PPK63826.1"/>
    </source>
</evidence>
<dbReference type="RefSeq" id="WP_104482439.1">
    <property type="nucleotide sequence ID" value="NZ_CP154825.1"/>
</dbReference>
<comment type="caution">
    <text evidence="1">The sequence shown here is derived from an EMBL/GenBank/DDBJ whole genome shotgun (WGS) entry which is preliminary data.</text>
</comment>
<evidence type="ECO:0000313" key="2">
    <source>
        <dbReference type="Proteomes" id="UP000239203"/>
    </source>
</evidence>
<reference evidence="1 2" key="1">
    <citation type="submission" date="2018-02" db="EMBL/GenBank/DDBJ databases">
        <title>Genomic Encyclopedia of Archaeal and Bacterial Type Strains, Phase II (KMG-II): from individual species to whole genera.</title>
        <authorList>
            <person name="Goeker M."/>
        </authorList>
    </citation>
    <scope>NUCLEOTIDE SEQUENCE [LARGE SCALE GENOMIC DNA]</scope>
    <source>
        <strain evidence="1 2">YU 961-1</strain>
    </source>
</reference>
<accession>A0A2S6GFB2</accession>